<sequence length="49" mass="5659">MSEYPFCNKRITQNSPSLTDGRNSTRYFNLKSTPLLNNIYLCGVIHHTI</sequence>
<accession>K5DG97</accession>
<comment type="caution">
    <text evidence="1">The sequence shown here is derived from an EMBL/GenBank/DDBJ whole genome shotgun (WGS) entry which is preliminary data.</text>
</comment>
<evidence type="ECO:0000313" key="2">
    <source>
        <dbReference type="Proteomes" id="UP000007995"/>
    </source>
</evidence>
<reference evidence="1 2" key="1">
    <citation type="submission" date="2012-02" db="EMBL/GenBank/DDBJ databases">
        <title>The Genome Sequence of Bacteroides finegoldii CL09T03C10.</title>
        <authorList>
            <consortium name="The Broad Institute Genome Sequencing Platform"/>
            <person name="Earl A."/>
            <person name="Ward D."/>
            <person name="Feldgarden M."/>
            <person name="Gevers D."/>
            <person name="Zitomersky N.L."/>
            <person name="Coyne M.J."/>
            <person name="Comstock L.E."/>
            <person name="Young S.K."/>
            <person name="Zeng Q."/>
            <person name="Gargeya S."/>
            <person name="Fitzgerald M."/>
            <person name="Haas B."/>
            <person name="Abouelleil A."/>
            <person name="Alvarado L."/>
            <person name="Arachchi H.M."/>
            <person name="Berlin A."/>
            <person name="Chapman S.B."/>
            <person name="Gearin G."/>
            <person name="Goldberg J."/>
            <person name="Griggs A."/>
            <person name="Gujja S."/>
            <person name="Hansen M."/>
            <person name="Heiman D."/>
            <person name="Howarth C."/>
            <person name="Larimer J."/>
            <person name="Lui A."/>
            <person name="MacDonald P.J.P."/>
            <person name="McCowen C."/>
            <person name="Montmayeur A."/>
            <person name="Murphy C."/>
            <person name="Neiman D."/>
            <person name="Pearson M."/>
            <person name="Priest M."/>
            <person name="Roberts A."/>
            <person name="Saif S."/>
            <person name="Shea T."/>
            <person name="Sisk P."/>
            <person name="Stolte C."/>
            <person name="Sykes S."/>
            <person name="Wortman J."/>
            <person name="Nusbaum C."/>
            <person name="Birren B."/>
        </authorList>
    </citation>
    <scope>NUCLEOTIDE SEQUENCE [LARGE SCALE GENOMIC DNA]</scope>
    <source>
        <strain evidence="1 2">CL09T03C10</strain>
    </source>
</reference>
<dbReference type="HOGENOM" id="CLU_3132253_0_0_10"/>
<dbReference type="EMBL" id="AGXW01000002">
    <property type="protein sequence ID" value="EKJ91983.1"/>
    <property type="molecule type" value="Genomic_DNA"/>
</dbReference>
<dbReference type="Proteomes" id="UP000007995">
    <property type="component" value="Unassembled WGS sequence"/>
</dbReference>
<gene>
    <name evidence="1" type="ORF">HMPREF1057_00818</name>
</gene>
<protein>
    <submittedName>
        <fullName evidence="1">Uncharacterized protein</fullName>
    </submittedName>
</protein>
<organism evidence="1 2">
    <name type="scientific">Bacteroides finegoldii CL09T03C10</name>
    <dbReference type="NCBI Taxonomy" id="997888"/>
    <lineage>
        <taxon>Bacteria</taxon>
        <taxon>Pseudomonadati</taxon>
        <taxon>Bacteroidota</taxon>
        <taxon>Bacteroidia</taxon>
        <taxon>Bacteroidales</taxon>
        <taxon>Bacteroidaceae</taxon>
        <taxon>Bacteroides</taxon>
    </lineage>
</organism>
<evidence type="ECO:0000313" key="1">
    <source>
        <dbReference type="EMBL" id="EKJ91983.1"/>
    </source>
</evidence>
<name>K5DG97_9BACE</name>
<proteinExistence type="predicted"/>
<dbReference type="AlphaFoldDB" id="K5DG97"/>